<comment type="caution">
    <text evidence="2">The sequence shown here is derived from an EMBL/GenBank/DDBJ whole genome shotgun (WGS) entry which is preliminary data.</text>
</comment>
<evidence type="ECO:0000313" key="3">
    <source>
        <dbReference type="Proteomes" id="UP000283341"/>
    </source>
</evidence>
<dbReference type="Proteomes" id="UP000283341">
    <property type="component" value="Unassembled WGS sequence"/>
</dbReference>
<protein>
    <submittedName>
        <fullName evidence="2">Preprotein translocase subunit YajC</fullName>
    </submittedName>
</protein>
<dbReference type="EMBL" id="QRVJ01000056">
    <property type="protein sequence ID" value="RGS29824.1"/>
    <property type="molecule type" value="Genomic_DNA"/>
</dbReference>
<accession>A0A412HYY8</accession>
<name>A0A412HYY8_9BACE</name>
<dbReference type="InterPro" id="IPR003849">
    <property type="entry name" value="Preprotein_translocase_YajC"/>
</dbReference>
<sequence length="252" mass="27791">MNVFFILLSLSATPFPMIAMFVVMAAIMLGYSNSRKRKLTDALKWGIEVGDEVIATTGIRGRVEKVEEDVVSVGISGGGTEECRLADCVPMEVLIQHSALLKLYAYSEEDYRLTMAGKQYSFPPQSSAAKVLKWIRNTRLALKGISLMAACALIDIALNLEDILSFFESGGRSYFQYDVAQDFLAPILVTLGVFMHLAGLYGMEDLSGSEDAKAMTKVHKGFCSFVDRLYYSGCRLSDIIDRICDILSGVEE</sequence>
<feature type="transmembrane region" description="Helical" evidence="1">
    <location>
        <begin position="6"/>
        <end position="29"/>
    </location>
</feature>
<keyword evidence="1" id="KW-0812">Transmembrane</keyword>
<keyword evidence="1" id="KW-0472">Membrane</keyword>
<organism evidence="2 3">
    <name type="scientific">Bacteroides cellulosilyticus</name>
    <dbReference type="NCBI Taxonomy" id="246787"/>
    <lineage>
        <taxon>Bacteria</taxon>
        <taxon>Pseudomonadati</taxon>
        <taxon>Bacteroidota</taxon>
        <taxon>Bacteroidia</taxon>
        <taxon>Bacteroidales</taxon>
        <taxon>Bacteroidaceae</taxon>
        <taxon>Bacteroides</taxon>
    </lineage>
</organism>
<proteinExistence type="predicted"/>
<reference evidence="2 3" key="1">
    <citation type="submission" date="2018-08" db="EMBL/GenBank/DDBJ databases">
        <title>A genome reference for cultivated species of the human gut microbiota.</title>
        <authorList>
            <person name="Zou Y."/>
            <person name="Xue W."/>
            <person name="Luo G."/>
        </authorList>
    </citation>
    <scope>NUCLEOTIDE SEQUENCE [LARGE SCALE GENOMIC DNA]</scope>
    <source>
        <strain evidence="2 3">AF22-3AC</strain>
    </source>
</reference>
<dbReference type="Pfam" id="PF02699">
    <property type="entry name" value="YajC"/>
    <property type="match status" value="1"/>
</dbReference>
<keyword evidence="1" id="KW-1133">Transmembrane helix</keyword>
<feature type="transmembrane region" description="Helical" evidence="1">
    <location>
        <begin position="183"/>
        <end position="203"/>
    </location>
</feature>
<feature type="transmembrane region" description="Helical" evidence="1">
    <location>
        <begin position="140"/>
        <end position="160"/>
    </location>
</feature>
<evidence type="ECO:0000313" key="2">
    <source>
        <dbReference type="EMBL" id="RGS29824.1"/>
    </source>
</evidence>
<gene>
    <name evidence="2" type="ORF">DWX97_26985</name>
</gene>
<evidence type="ECO:0000256" key="1">
    <source>
        <dbReference type="SAM" id="Phobius"/>
    </source>
</evidence>
<dbReference type="RefSeq" id="WP_118404179.1">
    <property type="nucleotide sequence ID" value="NZ_JADNFX010000074.1"/>
</dbReference>
<dbReference type="AlphaFoldDB" id="A0A412HYY8"/>
<dbReference type="SMART" id="SM01323">
    <property type="entry name" value="YajC"/>
    <property type="match status" value="1"/>
</dbReference>